<evidence type="ECO:0000256" key="1">
    <source>
        <dbReference type="ARBA" id="ARBA00002307"/>
    </source>
</evidence>
<reference evidence="6" key="1">
    <citation type="submission" date="2021-10" db="EMBL/GenBank/DDBJ databases">
        <title>De novo Genome Assembly of Clathrus columnatus (Basidiomycota, Fungi) Using Illumina and Nanopore Sequence Data.</title>
        <authorList>
            <person name="Ogiso-Tanaka E."/>
            <person name="Itagaki H."/>
            <person name="Hosoya T."/>
            <person name="Hosaka K."/>
        </authorList>
    </citation>
    <scope>NUCLEOTIDE SEQUENCE</scope>
    <source>
        <strain evidence="6">MO-923</strain>
    </source>
</reference>
<dbReference type="EMBL" id="BPWL01000001">
    <property type="protein sequence ID" value="GJJ06417.1"/>
    <property type="molecule type" value="Genomic_DNA"/>
</dbReference>
<evidence type="ECO:0008006" key="8">
    <source>
        <dbReference type="Google" id="ProtNLM"/>
    </source>
</evidence>
<dbReference type="SUPFAM" id="SSF55729">
    <property type="entry name" value="Acyl-CoA N-acyltransferases (Nat)"/>
    <property type="match status" value="1"/>
</dbReference>
<dbReference type="Pfam" id="PF02100">
    <property type="entry name" value="ODC_AZ"/>
    <property type="match status" value="1"/>
</dbReference>
<organism evidence="6 7">
    <name type="scientific">Clathrus columnatus</name>
    <dbReference type="NCBI Taxonomy" id="1419009"/>
    <lineage>
        <taxon>Eukaryota</taxon>
        <taxon>Fungi</taxon>
        <taxon>Dikarya</taxon>
        <taxon>Basidiomycota</taxon>
        <taxon>Agaricomycotina</taxon>
        <taxon>Agaricomycetes</taxon>
        <taxon>Phallomycetidae</taxon>
        <taxon>Phallales</taxon>
        <taxon>Clathraceae</taxon>
        <taxon>Clathrus</taxon>
    </lineage>
</organism>
<evidence type="ECO:0000256" key="3">
    <source>
        <dbReference type="ARBA" id="ARBA00011486"/>
    </source>
</evidence>
<comment type="function">
    <text evidence="1">Ornithine decarboxylase (ODC) antizyme protein that negatively regulates ODC activity and intracellular polyamine biosynthesis in response to increased intracellular polyamine levels. Binds to ODC monomers, inhibiting the assembly of the functional ODC homodimer, and targets the monomers for ubiquitin-independent proteolytic destruction by the 26S proteasome.</text>
</comment>
<dbReference type="Gene3D" id="2.120.10.30">
    <property type="entry name" value="TolB, C-terminal domain"/>
    <property type="match status" value="1"/>
</dbReference>
<gene>
    <name evidence="6" type="ORF">Clacol_000608</name>
</gene>
<sequence>MPNEKCPPDGGSSDCVRDSPVSSSFPLCPISGHFSVNRSRENSIYLLTPESVSSEPASSVESLSLPSPMVSIPIPTRNVSLAPPHALITPPYTPEDIDIGGSFGSISAKQSSSALDFLTTLFPRSGLSALPYAKSVSISSPGLKAEWEGIVLDLPTDRRTLYVHGKGAEHVDLRESIVALMDLADEHLHCEAFVIALEKGSSMLGELLHALMYVGGTVVTKSPLEVDPSYILIVGLNNGHCNGIPGLEACEKLIQPRESGIIYLACSNPIHRTFWEPGTGRLNATGRSLTDYIATYDPSTSRITRLALTNFPFIEPLSLQGFDVVTSETNSSELLLFLINHRPPTKAPAITAGADSVIEIFKTLEGSSTMEYIKTIYNPNVIITPSDIVGSGNGDFYFTNNARSKTGMVRSSDALFRFKSKSIGYCPYDDQNQCKIVASGLSGASGIIRGPDDIFYVTNNEFGEILLLEQFDDNSLGLIDVIPTEMPMDKLSVDEKGHIYIAAFPKRIQAIRETLNNPSIPSASAVFRLTKNTGHDQFYGKKYNIDKVFQDDGKISSLTTTAVYDQKHGVLYMSGITSKDVPSKNDTVFLTGSRSSVFTICQIPNA</sequence>
<comment type="caution">
    <text evidence="6">The sequence shown here is derived from an EMBL/GenBank/DDBJ whole genome shotgun (WGS) entry which is preliminary data.</text>
</comment>
<dbReference type="SUPFAM" id="SSF63829">
    <property type="entry name" value="Calcium-dependent phosphotriesterase"/>
    <property type="match status" value="1"/>
</dbReference>
<dbReference type="Gene3D" id="3.40.630.60">
    <property type="match status" value="1"/>
</dbReference>
<feature type="region of interest" description="Disordered" evidence="5">
    <location>
        <begin position="1"/>
        <end position="21"/>
    </location>
</feature>
<dbReference type="InterPro" id="IPR051288">
    <property type="entry name" value="Serum_paraoxonase/arylesterase"/>
</dbReference>
<keyword evidence="7" id="KW-1185">Reference proteome</keyword>
<dbReference type="InterPro" id="IPR038581">
    <property type="entry name" value="ODC_AZ_sf"/>
</dbReference>
<keyword evidence="4" id="KW-0688">Ribosomal frameshifting</keyword>
<dbReference type="Proteomes" id="UP001050691">
    <property type="component" value="Unassembled WGS sequence"/>
</dbReference>
<evidence type="ECO:0000256" key="5">
    <source>
        <dbReference type="SAM" id="MobiDB-lite"/>
    </source>
</evidence>
<evidence type="ECO:0000256" key="4">
    <source>
        <dbReference type="ARBA" id="ARBA00022758"/>
    </source>
</evidence>
<dbReference type="GO" id="GO:0008073">
    <property type="term" value="F:ornithine decarboxylase inhibitor activity"/>
    <property type="evidence" value="ECO:0007669"/>
    <property type="project" value="InterPro"/>
</dbReference>
<dbReference type="PANTHER" id="PTHR11799:SF12">
    <property type="entry name" value="PARAOXONASE-RELATED"/>
    <property type="match status" value="1"/>
</dbReference>
<protein>
    <recommendedName>
        <fullName evidence="8">SMP-30/Gluconolactonase/LRE-like region domain-containing protein</fullName>
    </recommendedName>
</protein>
<name>A0AAV4ZZ55_9AGAM</name>
<dbReference type="AlphaFoldDB" id="A0AAV4ZZ55"/>
<dbReference type="InterPro" id="IPR016181">
    <property type="entry name" value="Acyl_CoA_acyltransferase"/>
</dbReference>
<comment type="subunit">
    <text evidence="3">Interacts with ODC and thereby sterically blocks ODC homodimerization.</text>
</comment>
<dbReference type="PANTHER" id="PTHR11799">
    <property type="entry name" value="PARAOXONASE"/>
    <property type="match status" value="1"/>
</dbReference>
<dbReference type="InterPro" id="IPR011042">
    <property type="entry name" value="6-blade_b-propeller_TolB-like"/>
</dbReference>
<dbReference type="InterPro" id="IPR002993">
    <property type="entry name" value="ODC_AZ"/>
</dbReference>
<dbReference type="GO" id="GO:0075523">
    <property type="term" value="P:viral translational frameshifting"/>
    <property type="evidence" value="ECO:0007669"/>
    <property type="project" value="UniProtKB-KW"/>
</dbReference>
<proteinExistence type="inferred from homology"/>
<accession>A0AAV4ZZ55</accession>
<comment type="similarity">
    <text evidence="2">Belongs to the ODC antizyme family.</text>
</comment>
<evidence type="ECO:0000313" key="7">
    <source>
        <dbReference type="Proteomes" id="UP001050691"/>
    </source>
</evidence>
<evidence type="ECO:0000313" key="6">
    <source>
        <dbReference type="EMBL" id="GJJ06417.1"/>
    </source>
</evidence>
<evidence type="ECO:0000256" key="2">
    <source>
        <dbReference type="ARBA" id="ARBA00008796"/>
    </source>
</evidence>